<gene>
    <name evidence="1" type="ORF">E5358_05680</name>
</gene>
<proteinExistence type="predicted"/>
<dbReference type="EMBL" id="SRZC01000007">
    <property type="protein sequence ID" value="TGX82828.1"/>
    <property type="molecule type" value="Genomic_DNA"/>
</dbReference>
<accession>A0AC61QR49</accession>
<evidence type="ECO:0000313" key="2">
    <source>
        <dbReference type="Proteomes" id="UP000308886"/>
    </source>
</evidence>
<reference evidence="1" key="1">
    <citation type="submission" date="2019-04" db="EMBL/GenBank/DDBJ databases">
        <title>Microbes associate with the intestines of laboratory mice.</title>
        <authorList>
            <person name="Navarre W."/>
            <person name="Wong E."/>
            <person name="Huang K."/>
            <person name="Tropini C."/>
            <person name="Ng K."/>
            <person name="Yu B."/>
        </authorList>
    </citation>
    <scope>NUCLEOTIDE SEQUENCE</scope>
    <source>
        <strain evidence="1">NM73_A23</strain>
    </source>
</reference>
<name>A0AC61QR49_9BACT</name>
<protein>
    <submittedName>
        <fullName evidence="1">Uncharacterized protein</fullName>
    </submittedName>
</protein>
<organism evidence="1 2">
    <name type="scientific">Palleniella muris</name>
    <dbReference type="NCBI Taxonomy" id="3038145"/>
    <lineage>
        <taxon>Bacteria</taxon>
        <taxon>Pseudomonadati</taxon>
        <taxon>Bacteroidota</taxon>
        <taxon>Bacteroidia</taxon>
        <taxon>Bacteroidales</taxon>
        <taxon>Prevotellaceae</taxon>
        <taxon>Palleniella</taxon>
    </lineage>
</organism>
<comment type="caution">
    <text evidence="1">The sequence shown here is derived from an EMBL/GenBank/DDBJ whole genome shotgun (WGS) entry which is preliminary data.</text>
</comment>
<dbReference type="Proteomes" id="UP000308886">
    <property type="component" value="Unassembled WGS sequence"/>
</dbReference>
<keyword evidence="2" id="KW-1185">Reference proteome</keyword>
<evidence type="ECO:0000313" key="1">
    <source>
        <dbReference type="EMBL" id="TGX82828.1"/>
    </source>
</evidence>
<sequence length="189" mass="22021">MRHSNFYQQYRKLEALEREELKKAVLAHGDEFRFQTEDGENVKGVQMPIVMAGDSHWESNCDCYITRVAVVDGTLEIYGYDKEYGNEEMRLDDVEFGHLSYIIDEIPETNDVKDVTTEPPVCEVPVVSLCREDISDAGYDPEIPDDDFQQVASRIEKYLEWQDFFPQFLENVREACAYLEIPTLKEENE</sequence>